<evidence type="ECO:0000313" key="1">
    <source>
        <dbReference type="EMBL" id="PWA39463.1"/>
    </source>
</evidence>
<dbReference type="PANTHER" id="PTHR33116:SF78">
    <property type="entry name" value="OS12G0587133 PROTEIN"/>
    <property type="match status" value="1"/>
</dbReference>
<dbReference type="AlphaFoldDB" id="A0A2U1KRY5"/>
<dbReference type="Proteomes" id="UP000245207">
    <property type="component" value="Unassembled WGS sequence"/>
</dbReference>
<protein>
    <submittedName>
        <fullName evidence="1">Reverse transcriptase domain, Reverse transcriptase zinc-binding domain protein</fullName>
    </submittedName>
</protein>
<dbReference type="EMBL" id="PKPP01014621">
    <property type="protein sequence ID" value="PWA39463.1"/>
    <property type="molecule type" value="Genomic_DNA"/>
</dbReference>
<reference evidence="1 2" key="1">
    <citation type="journal article" date="2018" name="Mol. Plant">
        <title>The genome of Artemisia annua provides insight into the evolution of Asteraceae family and artemisinin biosynthesis.</title>
        <authorList>
            <person name="Shen Q."/>
            <person name="Zhang L."/>
            <person name="Liao Z."/>
            <person name="Wang S."/>
            <person name="Yan T."/>
            <person name="Shi P."/>
            <person name="Liu M."/>
            <person name="Fu X."/>
            <person name="Pan Q."/>
            <person name="Wang Y."/>
            <person name="Lv Z."/>
            <person name="Lu X."/>
            <person name="Zhang F."/>
            <person name="Jiang W."/>
            <person name="Ma Y."/>
            <person name="Chen M."/>
            <person name="Hao X."/>
            <person name="Li L."/>
            <person name="Tang Y."/>
            <person name="Lv G."/>
            <person name="Zhou Y."/>
            <person name="Sun X."/>
            <person name="Brodelius P.E."/>
            <person name="Rose J.K.C."/>
            <person name="Tang K."/>
        </authorList>
    </citation>
    <scope>NUCLEOTIDE SEQUENCE [LARGE SCALE GENOMIC DNA]</scope>
    <source>
        <strain evidence="2">cv. Huhao1</strain>
        <tissue evidence="1">Leaf</tissue>
    </source>
</reference>
<sequence>MVWSNDVNLKCPLCKQCHDSHSHLFFQCNYSKTVWASMRKKLKESTEPNEWSDVVSSYATKWTNNSIDSVVGRLVLGVSVYFIWQERNKRLSNNEMRSEQVLIECIMETIKLRIMSLRALKTNKVLKVAREWGVDPIYVNKDGTRTCAGKD</sequence>
<keyword evidence="2" id="KW-1185">Reference proteome</keyword>
<organism evidence="1 2">
    <name type="scientific">Artemisia annua</name>
    <name type="common">Sweet wormwood</name>
    <dbReference type="NCBI Taxonomy" id="35608"/>
    <lineage>
        <taxon>Eukaryota</taxon>
        <taxon>Viridiplantae</taxon>
        <taxon>Streptophyta</taxon>
        <taxon>Embryophyta</taxon>
        <taxon>Tracheophyta</taxon>
        <taxon>Spermatophyta</taxon>
        <taxon>Magnoliopsida</taxon>
        <taxon>eudicotyledons</taxon>
        <taxon>Gunneridae</taxon>
        <taxon>Pentapetalae</taxon>
        <taxon>asterids</taxon>
        <taxon>campanulids</taxon>
        <taxon>Asterales</taxon>
        <taxon>Asteraceae</taxon>
        <taxon>Asteroideae</taxon>
        <taxon>Anthemideae</taxon>
        <taxon>Artemisiinae</taxon>
        <taxon>Artemisia</taxon>
    </lineage>
</organism>
<keyword evidence="1" id="KW-0548">Nucleotidyltransferase</keyword>
<keyword evidence="1" id="KW-0695">RNA-directed DNA polymerase</keyword>
<dbReference type="STRING" id="35608.A0A2U1KRY5"/>
<dbReference type="GO" id="GO:0003964">
    <property type="term" value="F:RNA-directed DNA polymerase activity"/>
    <property type="evidence" value="ECO:0007669"/>
    <property type="project" value="UniProtKB-KW"/>
</dbReference>
<gene>
    <name evidence="1" type="ORF">CTI12_AA571510</name>
</gene>
<keyword evidence="1" id="KW-0808">Transferase</keyword>
<proteinExistence type="predicted"/>
<evidence type="ECO:0000313" key="2">
    <source>
        <dbReference type="Proteomes" id="UP000245207"/>
    </source>
</evidence>
<name>A0A2U1KRY5_ARTAN</name>
<dbReference type="OrthoDB" id="1938430at2759"/>
<dbReference type="PANTHER" id="PTHR33116">
    <property type="entry name" value="REVERSE TRANSCRIPTASE ZINC-BINDING DOMAIN-CONTAINING PROTEIN-RELATED-RELATED"/>
    <property type="match status" value="1"/>
</dbReference>
<accession>A0A2U1KRY5</accession>
<comment type="caution">
    <text evidence="1">The sequence shown here is derived from an EMBL/GenBank/DDBJ whole genome shotgun (WGS) entry which is preliminary data.</text>
</comment>